<keyword evidence="3" id="KW-1185">Reference proteome</keyword>
<protein>
    <submittedName>
        <fullName evidence="2">N-acetylneuraminate synthase</fullName>
        <ecNumber evidence="2">2.5.1.56</ecNumber>
    </submittedName>
</protein>
<dbReference type="InterPro" id="IPR057736">
    <property type="entry name" value="SAF_PseI/NeuA/NeuB"/>
</dbReference>
<sequence length="352" mass="38621">MQEVTIGTVKIGPAHPPFIIAEVSANHNGSLERALQLVEEAAKAGVHAVKFQTYTPDTITLNVRGGEFLITEPTSLWAGSNLYDLYQEAYMPWEWHQPLFQRCNELGLIVFSTPFDETAVDFLETLQVPCYKIASPEIVDLPLIKKVASKGKPMIISTGAATLVEIGEAVETARHGGCNEIILLKCTAAYPAKPVDINLRAIPHLSACFNTLVGLSDHTLGLGVPVAAIALGSCVIEKHLTRAREEGGVDSAFSLEPHEFEMLVTESKRAWEALGNIQYAPLKAEKTTLSHRPSLYFVEDLVEGDIVQPRHVRSVRPSKGLPPKEIDNIIGLELRQAVQKGTPVSWHCFRFS</sequence>
<dbReference type="PANTHER" id="PTHR42966">
    <property type="entry name" value="N-ACETYLNEURAMINATE SYNTHASE"/>
    <property type="match status" value="1"/>
</dbReference>
<dbReference type="PANTHER" id="PTHR42966:SF2">
    <property type="entry name" value="PSEUDAMINIC ACID SYNTHASE"/>
    <property type="match status" value="1"/>
</dbReference>
<dbReference type="Gene3D" id="3.90.1210.10">
    <property type="entry name" value="Antifreeze-like/N-acetylneuraminic acid synthase C-terminal domain"/>
    <property type="match status" value="1"/>
</dbReference>
<accession>A0A0U5JCV2</accession>
<dbReference type="RefSeq" id="WP_059060207.1">
    <property type="nucleotide sequence ID" value="NZ_LN879502.1"/>
</dbReference>
<dbReference type="EC" id="2.5.1.56" evidence="2"/>
<evidence type="ECO:0000313" key="3">
    <source>
        <dbReference type="Proteomes" id="UP000069902"/>
    </source>
</evidence>
<dbReference type="PROSITE" id="PS50844">
    <property type="entry name" value="AFP_LIKE"/>
    <property type="match status" value="1"/>
</dbReference>
<dbReference type="STRING" id="389348.PNK_0595"/>
<dbReference type="NCBIfam" id="TIGR03586">
    <property type="entry name" value="PseI"/>
    <property type="match status" value="1"/>
</dbReference>
<dbReference type="Gene3D" id="3.20.20.70">
    <property type="entry name" value="Aldolase class I"/>
    <property type="match status" value="1"/>
</dbReference>
<dbReference type="AlphaFoldDB" id="A0A0U5JCV2"/>
<dbReference type="InterPro" id="IPR013132">
    <property type="entry name" value="PseI/NeuA/B-like_N"/>
</dbReference>
<dbReference type="InterPro" id="IPR051690">
    <property type="entry name" value="PseI-like"/>
</dbReference>
<dbReference type="GO" id="GO:0047444">
    <property type="term" value="F:N-acylneuraminate-9-phosphate synthase activity"/>
    <property type="evidence" value="ECO:0007669"/>
    <property type="project" value="TreeGrafter"/>
</dbReference>
<dbReference type="InParanoid" id="A0A0U5JCV2"/>
<reference evidence="3" key="1">
    <citation type="submission" date="2015-09" db="EMBL/GenBank/DDBJ databases">
        <authorList>
            <person name="Bertelli C."/>
        </authorList>
    </citation>
    <scope>NUCLEOTIDE SEQUENCE [LARGE SCALE GENOMIC DNA]</scope>
    <source>
        <strain evidence="3">KNic</strain>
    </source>
</reference>
<gene>
    <name evidence="2" type="primary">neuB</name>
    <name evidence="2" type="ORF">PNK_0595</name>
</gene>
<dbReference type="Proteomes" id="UP000069902">
    <property type="component" value="Chromosome cPNK"/>
</dbReference>
<dbReference type="SUPFAM" id="SSF51269">
    <property type="entry name" value="AFP III-like domain"/>
    <property type="match status" value="1"/>
</dbReference>
<dbReference type="InterPro" id="IPR020030">
    <property type="entry name" value="Pseudaminic_synth_PseI"/>
</dbReference>
<evidence type="ECO:0000259" key="1">
    <source>
        <dbReference type="PROSITE" id="PS50844"/>
    </source>
</evidence>
<evidence type="ECO:0000313" key="2">
    <source>
        <dbReference type="EMBL" id="CUI16223.1"/>
    </source>
</evidence>
<feature type="domain" description="AFP-like" evidence="1">
    <location>
        <begin position="294"/>
        <end position="352"/>
    </location>
</feature>
<proteinExistence type="predicted"/>
<dbReference type="EMBL" id="LN879502">
    <property type="protein sequence ID" value="CUI16223.1"/>
    <property type="molecule type" value="Genomic_DNA"/>
</dbReference>
<dbReference type="InterPro" id="IPR036732">
    <property type="entry name" value="AFP_Neu5c_C_sf"/>
</dbReference>
<dbReference type="InterPro" id="IPR013785">
    <property type="entry name" value="Aldolase_TIM"/>
</dbReference>
<dbReference type="Pfam" id="PF08666">
    <property type="entry name" value="SAF"/>
    <property type="match status" value="1"/>
</dbReference>
<dbReference type="PATRIC" id="fig|389348.3.peg.654"/>
<dbReference type="InterPro" id="IPR013974">
    <property type="entry name" value="SAF"/>
</dbReference>
<dbReference type="KEGG" id="pnl:PNK_0595"/>
<dbReference type="SUPFAM" id="SSF51569">
    <property type="entry name" value="Aldolase"/>
    <property type="match status" value="1"/>
</dbReference>
<dbReference type="GO" id="GO:0016051">
    <property type="term" value="P:carbohydrate biosynthetic process"/>
    <property type="evidence" value="ECO:0007669"/>
    <property type="project" value="InterPro"/>
</dbReference>
<dbReference type="SMART" id="SM00858">
    <property type="entry name" value="SAF"/>
    <property type="match status" value="1"/>
</dbReference>
<name>A0A0U5JCV2_9BACT</name>
<dbReference type="CDD" id="cd11615">
    <property type="entry name" value="SAF_NeuB_like"/>
    <property type="match status" value="1"/>
</dbReference>
<dbReference type="Pfam" id="PF03102">
    <property type="entry name" value="NeuB"/>
    <property type="match status" value="1"/>
</dbReference>
<dbReference type="GO" id="GO:0050462">
    <property type="term" value="F:N-acetylneuraminate synthase activity"/>
    <property type="evidence" value="ECO:0007669"/>
    <property type="project" value="UniProtKB-EC"/>
</dbReference>
<organism evidence="2 3">
    <name type="scientific">Candidatus Protochlamydia naegleriophila</name>
    <dbReference type="NCBI Taxonomy" id="389348"/>
    <lineage>
        <taxon>Bacteria</taxon>
        <taxon>Pseudomonadati</taxon>
        <taxon>Chlamydiota</taxon>
        <taxon>Chlamydiia</taxon>
        <taxon>Parachlamydiales</taxon>
        <taxon>Parachlamydiaceae</taxon>
        <taxon>Candidatus Protochlamydia</taxon>
    </lineage>
</organism>
<keyword evidence="2" id="KW-0808">Transferase</keyword>
<dbReference type="InterPro" id="IPR006190">
    <property type="entry name" value="SAF_AFP_Neu5Ac"/>
</dbReference>